<dbReference type="InterPro" id="IPR045175">
    <property type="entry name" value="M28_fam"/>
</dbReference>
<evidence type="ECO:0000313" key="5">
    <source>
        <dbReference type="Proteomes" id="UP001304683"/>
    </source>
</evidence>
<dbReference type="Pfam" id="PF04389">
    <property type="entry name" value="Peptidase_M28"/>
    <property type="match status" value="1"/>
</dbReference>
<feature type="transmembrane region" description="Helical" evidence="2">
    <location>
        <begin position="266"/>
        <end position="287"/>
    </location>
</feature>
<feature type="transmembrane region" description="Helical" evidence="2">
    <location>
        <begin position="293"/>
        <end position="314"/>
    </location>
</feature>
<protein>
    <submittedName>
        <fullName evidence="4">M20/M25/M40 family metallo-hydrolase</fullName>
    </submittedName>
</protein>
<feature type="compositionally biased region" description="Low complexity" evidence="1">
    <location>
        <begin position="210"/>
        <end position="231"/>
    </location>
</feature>
<gene>
    <name evidence="4" type="ORF">Q5761_02075</name>
</gene>
<evidence type="ECO:0000256" key="2">
    <source>
        <dbReference type="SAM" id="Phobius"/>
    </source>
</evidence>
<dbReference type="Proteomes" id="UP001304683">
    <property type="component" value="Chromosome"/>
</dbReference>
<evidence type="ECO:0000256" key="1">
    <source>
        <dbReference type="SAM" id="MobiDB-lite"/>
    </source>
</evidence>
<proteinExistence type="predicted"/>
<dbReference type="SUPFAM" id="SSF53187">
    <property type="entry name" value="Zn-dependent exopeptidases"/>
    <property type="match status" value="1"/>
</dbReference>
<dbReference type="RefSeq" id="WP_318750999.1">
    <property type="nucleotide sequence ID" value="NZ_CP132508.1"/>
</dbReference>
<accession>A0ABZ0QR15</accession>
<keyword evidence="2" id="KW-0812">Transmembrane</keyword>
<evidence type="ECO:0000313" key="4">
    <source>
        <dbReference type="EMBL" id="WPD19478.1"/>
    </source>
</evidence>
<sequence>MRAPRAGGDSGQPGPWDRGHSDVPDPWDDLVALCRLPHRGTATAEEGRAARWLAARLAEMGYQVDVQPFTAPRHTLYLGPGFIGVALAALGIGGARWQGPAWALGLLAAAAALVLLPLLGELVLWPRGSRLSLALLVPRGASQNVVARLPRRGGPAAGAARGAVGGGAPHPAPRPVREPAARPPADVADPSASRPPAAAGGSDVTRRPADAAGAAAARPPADAVEPGAGRPPAGPPWPLHVVVTAHYDTQWGSWLFAPRVLPGLQAFFVVGYAAFLAVPLLLVARAVGLAGSTPLAVAAAASAAVAAFLLISWLGGRPVNGANDNGSGVAVALALARRWARQPLPGIELLLAFTGAEETGMRGMAALLEHPWFPRTAPGGVAVVNVDNVGAGRLHYLTAEGMLLPVRYDPWLVAQARRLAEELPPGLLTPGPRPLLPTDALVAAARGIPAITFLATGPGGRIPHYHWHTDRLEHVDRGHLAGVADLLWQYLAQLATAADRAAGRR</sequence>
<feature type="region of interest" description="Disordered" evidence="1">
    <location>
        <begin position="1"/>
        <end position="22"/>
    </location>
</feature>
<keyword evidence="2" id="KW-1133">Transmembrane helix</keyword>
<dbReference type="InterPro" id="IPR007484">
    <property type="entry name" value="Peptidase_M28"/>
</dbReference>
<feature type="transmembrane region" description="Helical" evidence="2">
    <location>
        <begin position="76"/>
        <end position="95"/>
    </location>
</feature>
<dbReference type="Gene3D" id="3.40.630.10">
    <property type="entry name" value="Zn peptidases"/>
    <property type="match status" value="1"/>
</dbReference>
<name>A0ABZ0QR15_9FIRM</name>
<feature type="compositionally biased region" description="Low complexity" evidence="1">
    <location>
        <begin position="183"/>
        <end position="199"/>
    </location>
</feature>
<keyword evidence="5" id="KW-1185">Reference proteome</keyword>
<dbReference type="PANTHER" id="PTHR12147">
    <property type="entry name" value="METALLOPEPTIDASE M28 FAMILY MEMBER"/>
    <property type="match status" value="1"/>
</dbReference>
<feature type="compositionally biased region" description="Low complexity" evidence="1">
    <location>
        <begin position="148"/>
        <end position="162"/>
    </location>
</feature>
<feature type="domain" description="Peptidase M28" evidence="3">
    <location>
        <begin position="318"/>
        <end position="490"/>
    </location>
</feature>
<keyword evidence="2" id="KW-0472">Membrane</keyword>
<feature type="region of interest" description="Disordered" evidence="1">
    <location>
        <begin position="148"/>
        <end position="232"/>
    </location>
</feature>
<dbReference type="PANTHER" id="PTHR12147:SF26">
    <property type="entry name" value="PEPTIDASE M28 DOMAIN-CONTAINING PROTEIN"/>
    <property type="match status" value="1"/>
</dbReference>
<evidence type="ECO:0000259" key="3">
    <source>
        <dbReference type="Pfam" id="PF04389"/>
    </source>
</evidence>
<organism evidence="4 5">
    <name type="scientific">Thermaerobacter composti</name>
    <dbReference type="NCBI Taxonomy" id="554949"/>
    <lineage>
        <taxon>Bacteria</taxon>
        <taxon>Bacillati</taxon>
        <taxon>Bacillota</taxon>
        <taxon>Clostridia</taxon>
        <taxon>Eubacteriales</taxon>
        <taxon>Clostridiales Family XVII. Incertae Sedis</taxon>
        <taxon>Thermaerobacter</taxon>
    </lineage>
</organism>
<reference evidence="4 5" key="1">
    <citation type="submission" date="2023-08" db="EMBL/GenBank/DDBJ databases">
        <title>Genome sequence of Thermaerobacter compostii strain Ins1, a spore-forming filamentous bacterium isolated from a deep geothermal reservoir.</title>
        <authorList>
            <person name="Bregnard D."/>
            <person name="Gonzalez D."/>
            <person name="Junier P."/>
        </authorList>
    </citation>
    <scope>NUCLEOTIDE SEQUENCE [LARGE SCALE GENOMIC DNA]</scope>
    <source>
        <strain evidence="4 5">Ins1</strain>
    </source>
</reference>
<dbReference type="EMBL" id="CP132508">
    <property type="protein sequence ID" value="WPD19478.1"/>
    <property type="molecule type" value="Genomic_DNA"/>
</dbReference>
<feature type="transmembrane region" description="Helical" evidence="2">
    <location>
        <begin position="101"/>
        <end position="125"/>
    </location>
</feature>